<dbReference type="AlphaFoldDB" id="A0A7D5KX25"/>
<proteinExistence type="predicted"/>
<accession>A0A7D5KX25</accession>
<dbReference type="Proteomes" id="UP000509241">
    <property type="component" value="Chromosome"/>
</dbReference>
<sequence length="53" mass="6073">MAFTPPVECPICKDVLEPDRTLEGHLVGNHSHLEVARYLARLDEWDWITPVSD</sequence>
<name>A0A7D5KX25_9EURY</name>
<dbReference type="RefSeq" id="WP_179260141.1">
    <property type="nucleotide sequence ID" value="NZ_CP058601.1"/>
</dbReference>
<dbReference type="KEGG" id="haly:HYG82_05855"/>
<reference evidence="1 2" key="1">
    <citation type="submission" date="2020-07" db="EMBL/GenBank/DDBJ databases">
        <authorList>
            <person name="Cui H."/>
        </authorList>
    </citation>
    <scope>NUCLEOTIDE SEQUENCE [LARGE SCALE GENOMIC DNA]</scope>
    <source>
        <strain evidence="1 2">YPL8</strain>
    </source>
</reference>
<organism evidence="1 2">
    <name type="scientific">Natrinema halophilum</name>
    <dbReference type="NCBI Taxonomy" id="1699371"/>
    <lineage>
        <taxon>Archaea</taxon>
        <taxon>Methanobacteriati</taxon>
        <taxon>Methanobacteriota</taxon>
        <taxon>Stenosarchaea group</taxon>
        <taxon>Halobacteria</taxon>
        <taxon>Halobacteriales</taxon>
        <taxon>Natrialbaceae</taxon>
        <taxon>Natrinema</taxon>
    </lineage>
</organism>
<dbReference type="OrthoDB" id="182160at2157"/>
<keyword evidence="2" id="KW-1185">Reference proteome</keyword>
<gene>
    <name evidence="1" type="ORF">HYG82_05855</name>
</gene>
<evidence type="ECO:0000313" key="2">
    <source>
        <dbReference type="Proteomes" id="UP000509241"/>
    </source>
</evidence>
<protein>
    <submittedName>
        <fullName evidence="1">Uncharacterized protein</fullName>
    </submittedName>
</protein>
<dbReference type="EMBL" id="CP058601">
    <property type="protein sequence ID" value="QLG48402.1"/>
    <property type="molecule type" value="Genomic_DNA"/>
</dbReference>
<dbReference type="GeneID" id="56032796"/>
<evidence type="ECO:0000313" key="1">
    <source>
        <dbReference type="EMBL" id="QLG48402.1"/>
    </source>
</evidence>